<keyword evidence="2" id="KW-1185">Reference proteome</keyword>
<protein>
    <submittedName>
        <fullName evidence="1">Uncharacterized protein</fullName>
    </submittedName>
</protein>
<comment type="caution">
    <text evidence="1">The sequence shown here is derived from an EMBL/GenBank/DDBJ whole genome shotgun (WGS) entry which is preliminary data.</text>
</comment>
<gene>
    <name evidence="1" type="ORF">O181_058244</name>
</gene>
<organism evidence="1 2">
    <name type="scientific">Austropuccinia psidii MF-1</name>
    <dbReference type="NCBI Taxonomy" id="1389203"/>
    <lineage>
        <taxon>Eukaryota</taxon>
        <taxon>Fungi</taxon>
        <taxon>Dikarya</taxon>
        <taxon>Basidiomycota</taxon>
        <taxon>Pucciniomycotina</taxon>
        <taxon>Pucciniomycetes</taxon>
        <taxon>Pucciniales</taxon>
        <taxon>Sphaerophragmiaceae</taxon>
        <taxon>Austropuccinia</taxon>
    </lineage>
</organism>
<accession>A0A9Q3HXG3</accession>
<evidence type="ECO:0000313" key="2">
    <source>
        <dbReference type="Proteomes" id="UP000765509"/>
    </source>
</evidence>
<name>A0A9Q3HXG3_9BASI</name>
<evidence type="ECO:0000313" key="1">
    <source>
        <dbReference type="EMBL" id="MBW0518529.1"/>
    </source>
</evidence>
<dbReference type="Proteomes" id="UP000765509">
    <property type="component" value="Unassembled WGS sequence"/>
</dbReference>
<dbReference type="AlphaFoldDB" id="A0A9Q3HXG3"/>
<reference evidence="1" key="1">
    <citation type="submission" date="2021-03" db="EMBL/GenBank/DDBJ databases">
        <title>Draft genome sequence of rust myrtle Austropuccinia psidii MF-1, a brazilian biotype.</title>
        <authorList>
            <person name="Quecine M.C."/>
            <person name="Pachon D.M.R."/>
            <person name="Bonatelli M.L."/>
            <person name="Correr F.H."/>
            <person name="Franceschini L.M."/>
            <person name="Leite T.F."/>
            <person name="Margarido G.R.A."/>
            <person name="Almeida C.A."/>
            <person name="Ferrarezi J.A."/>
            <person name="Labate C.A."/>
        </authorList>
    </citation>
    <scope>NUCLEOTIDE SEQUENCE</scope>
    <source>
        <strain evidence="1">MF-1</strain>
    </source>
</reference>
<dbReference type="EMBL" id="AVOT02026706">
    <property type="protein sequence ID" value="MBW0518529.1"/>
    <property type="molecule type" value="Genomic_DNA"/>
</dbReference>
<sequence length="105" mass="12385">MKALTASMDKIVKTLQEGHAQLRKASEKTNKRMNIVFQEQHHIKRDRDSLDQDIKKLYNVYHNMKPQPQGHFMDNPNQQEDIKPYSMLLKKVRSPSQYQDGDNMS</sequence>
<proteinExistence type="predicted"/>